<proteinExistence type="predicted"/>
<name>A0A9Q6IAP4_9PSED</name>
<evidence type="ECO:0000256" key="1">
    <source>
        <dbReference type="SAM" id="SignalP"/>
    </source>
</evidence>
<gene>
    <name evidence="2" type="ORF">DMX08_29210</name>
</gene>
<accession>A0A9Q6IAP4</accession>
<keyword evidence="1" id="KW-0732">Signal</keyword>
<evidence type="ECO:0000313" key="2">
    <source>
        <dbReference type="EMBL" id="PYC29747.1"/>
    </source>
</evidence>
<evidence type="ECO:0000313" key="3">
    <source>
        <dbReference type="Proteomes" id="UP000248188"/>
    </source>
</evidence>
<dbReference type="EMBL" id="QJRN01000027">
    <property type="protein sequence ID" value="PYC29747.1"/>
    <property type="molecule type" value="Genomic_DNA"/>
</dbReference>
<reference evidence="2 3" key="1">
    <citation type="submission" date="2018-06" db="EMBL/GenBank/DDBJ databases">
        <title>Pseudomonas diversity within urban Lake Michigan freshwaters.</title>
        <authorList>
            <person name="Batrich M."/>
            <person name="Hatzopoulos T."/>
            <person name="Putonti C."/>
        </authorList>
    </citation>
    <scope>NUCLEOTIDE SEQUENCE [LARGE SCALE GENOMIC DNA]</scope>
    <source>
        <strain evidence="2 3">MB-090624</strain>
    </source>
</reference>
<dbReference type="AlphaFoldDB" id="A0A9Q6IAP4"/>
<sequence>MRYSIRAALCVALFMPSVAEAVSKRPPDIPVMMELRRPVADLGLLLANTKNLEITHVFLCRRTASKCYETLWDIDLPDGWIQSRIVLLGDYPGAVVRTMNPEALQPGGSYNLGIYFNERSRWHKQTVSSTFLEFCVIEDDGVWQIQDPALCLARRNAEERKSRR</sequence>
<feature type="chain" id="PRO_5040320385" evidence="1">
    <location>
        <begin position="22"/>
        <end position="164"/>
    </location>
</feature>
<dbReference type="Proteomes" id="UP000248188">
    <property type="component" value="Unassembled WGS sequence"/>
</dbReference>
<feature type="signal peptide" evidence="1">
    <location>
        <begin position="1"/>
        <end position="21"/>
    </location>
</feature>
<protein>
    <submittedName>
        <fullName evidence="2">Uncharacterized protein</fullName>
    </submittedName>
</protein>
<organism evidence="2 3">
    <name type="scientific">Pseudomonas protegens</name>
    <dbReference type="NCBI Taxonomy" id="380021"/>
    <lineage>
        <taxon>Bacteria</taxon>
        <taxon>Pseudomonadati</taxon>
        <taxon>Pseudomonadota</taxon>
        <taxon>Gammaproteobacteria</taxon>
        <taxon>Pseudomonadales</taxon>
        <taxon>Pseudomonadaceae</taxon>
        <taxon>Pseudomonas</taxon>
    </lineage>
</organism>
<comment type="caution">
    <text evidence="2">The sequence shown here is derived from an EMBL/GenBank/DDBJ whole genome shotgun (WGS) entry which is preliminary data.</text>
</comment>